<dbReference type="InterPro" id="IPR036525">
    <property type="entry name" value="Tubulin/FtsZ_GTPase_sf"/>
</dbReference>
<name>A0ABR3JBR4_9AGAR</name>
<dbReference type="InterPro" id="IPR049942">
    <property type="entry name" value="DML1/Misato"/>
</dbReference>
<dbReference type="Gene3D" id="3.40.50.1440">
    <property type="entry name" value="Tubulin/FtsZ, GTPase domain"/>
    <property type="match status" value="1"/>
</dbReference>
<proteinExistence type="inferred from homology"/>
<evidence type="ECO:0000313" key="8">
    <source>
        <dbReference type="EMBL" id="KAL0952986.1"/>
    </source>
</evidence>
<comment type="function">
    <text evidence="1">Involved in the partitioning of the mitochondrial organelle and mitochondrial DNA (mtDNA) inheritance.</text>
</comment>
<evidence type="ECO:0008006" key="10">
    <source>
        <dbReference type="Google" id="ProtNLM"/>
    </source>
</evidence>
<evidence type="ECO:0000256" key="1">
    <source>
        <dbReference type="ARBA" id="ARBA00003757"/>
    </source>
</evidence>
<gene>
    <name evidence="8" type="ORF">HGRIS_007197</name>
</gene>
<feature type="region of interest" description="Disordered" evidence="5">
    <location>
        <begin position="111"/>
        <end position="133"/>
    </location>
</feature>
<evidence type="ECO:0000259" key="6">
    <source>
        <dbReference type="Pfam" id="PF10644"/>
    </source>
</evidence>
<dbReference type="EMBL" id="JASNQZ010000010">
    <property type="protein sequence ID" value="KAL0952986.1"/>
    <property type="molecule type" value="Genomic_DNA"/>
</dbReference>
<comment type="caution">
    <text evidence="8">The sequence shown here is derived from an EMBL/GenBank/DDBJ whole genome shotgun (WGS) entry which is preliminary data.</text>
</comment>
<dbReference type="PANTHER" id="PTHR13391:SF0">
    <property type="entry name" value="PROTEIN MISATO HOMOLOG 1"/>
    <property type="match status" value="1"/>
</dbReference>
<comment type="subcellular location">
    <subcellularLocation>
        <location evidence="2">Mitochondrion</location>
    </subcellularLocation>
</comment>
<feature type="domain" description="DML1/Misato tubulin" evidence="7">
    <location>
        <begin position="139"/>
        <end position="323"/>
    </location>
</feature>
<evidence type="ECO:0000259" key="7">
    <source>
        <dbReference type="Pfam" id="PF14881"/>
    </source>
</evidence>
<dbReference type="InterPro" id="IPR029209">
    <property type="entry name" value="DML1/Misato_tubulin"/>
</dbReference>
<evidence type="ECO:0000256" key="4">
    <source>
        <dbReference type="ARBA" id="ARBA00023128"/>
    </source>
</evidence>
<evidence type="ECO:0000313" key="9">
    <source>
        <dbReference type="Proteomes" id="UP001556367"/>
    </source>
</evidence>
<organism evidence="8 9">
    <name type="scientific">Hohenbuehelia grisea</name>
    <dbReference type="NCBI Taxonomy" id="104357"/>
    <lineage>
        <taxon>Eukaryota</taxon>
        <taxon>Fungi</taxon>
        <taxon>Dikarya</taxon>
        <taxon>Basidiomycota</taxon>
        <taxon>Agaricomycotina</taxon>
        <taxon>Agaricomycetes</taxon>
        <taxon>Agaricomycetidae</taxon>
        <taxon>Agaricales</taxon>
        <taxon>Pleurotineae</taxon>
        <taxon>Pleurotaceae</taxon>
        <taxon>Hohenbuehelia</taxon>
    </lineage>
</organism>
<evidence type="ECO:0000256" key="2">
    <source>
        <dbReference type="ARBA" id="ARBA00004173"/>
    </source>
</evidence>
<reference evidence="9" key="1">
    <citation type="submission" date="2024-06" db="EMBL/GenBank/DDBJ databases">
        <title>Multi-omics analyses provide insights into the biosynthesis of the anticancer antibiotic pleurotin in Hohenbuehelia grisea.</title>
        <authorList>
            <person name="Weaver J.A."/>
            <person name="Alberti F."/>
        </authorList>
    </citation>
    <scope>NUCLEOTIDE SEQUENCE [LARGE SCALE GENOMIC DNA]</scope>
    <source>
        <strain evidence="9">T-177</strain>
    </source>
</reference>
<keyword evidence="9" id="KW-1185">Reference proteome</keyword>
<protein>
    <recommendedName>
        <fullName evidence="10">Tubulin nucleotide-binding domain-like protein</fullName>
    </recommendedName>
</protein>
<dbReference type="PANTHER" id="PTHR13391">
    <property type="entry name" value="MITOCHONDRIAL DISTRIBUTION REGULATOR MISATO"/>
    <property type="match status" value="1"/>
</dbReference>
<evidence type="ECO:0000256" key="3">
    <source>
        <dbReference type="ARBA" id="ARBA00008507"/>
    </source>
</evidence>
<evidence type="ECO:0000256" key="5">
    <source>
        <dbReference type="SAM" id="MobiDB-lite"/>
    </source>
</evidence>
<accession>A0ABR3JBR4</accession>
<dbReference type="InterPro" id="IPR019605">
    <property type="entry name" value="Misato_II_tubulin-like"/>
</dbReference>
<dbReference type="SUPFAM" id="SSF52490">
    <property type="entry name" value="Tubulin nucleotide-binding domain-like"/>
    <property type="match status" value="1"/>
</dbReference>
<sequence>MKEIIYVQAGSLSNFTGAHFWNTQEEYFIGEDEVEPLCSQDVSFREGLSATGYPTYCPRLLAFDDSTQFGPSSNILLEDQVTSQASGGTDPPPLWNGEVLEIRQEPIKAIHPQTPTSDVTGGRDSTGRLTDNGTSPIVDVKYWSDFNRVSYSPRSIQKLPDRRIVEGDWNAGRELFQEYDKDTELMEGTSRRFLEECDSPQGLQIQADVDTFGSFVTTFVTEFNDGLAKLPCLIFPILSTSVLAMGIDNNVSLNAVVNDALLLQSLSEMGASSVLVRAPHGPQEGTMNNHFTSRRWPTDPLGMYYATAILSTHVETSTLPLRLESSGSSIAAFAASLNPQRVHLFSHLSGLLPMNSEHFTRKLYDFSFLPSATSRVFEFARRDVSRGFSSTDFLAYEHWRDHTALRHGLVTSHHAPAFPLSPSFPRSVLSPGSFQGRDKGILATSTSSSMFSTIRTSSQMSSLFSSYASSISKAIMQSSSARDLLGHDLDELKDLVNDLWTIHDNYSCEVDSVDEN</sequence>
<comment type="similarity">
    <text evidence="3">Belongs to the misato family.</text>
</comment>
<feature type="domain" description="Misato Segment II tubulin-like" evidence="6">
    <location>
        <begin position="2"/>
        <end position="109"/>
    </location>
</feature>
<dbReference type="Pfam" id="PF10644">
    <property type="entry name" value="Misat_Tub_SegII"/>
    <property type="match status" value="1"/>
</dbReference>
<keyword evidence="4" id="KW-0496">Mitochondrion</keyword>
<dbReference type="Proteomes" id="UP001556367">
    <property type="component" value="Unassembled WGS sequence"/>
</dbReference>
<dbReference type="Pfam" id="PF14881">
    <property type="entry name" value="Tubulin_3"/>
    <property type="match status" value="1"/>
</dbReference>